<dbReference type="InterPro" id="IPR013126">
    <property type="entry name" value="Hsp_70_fam"/>
</dbReference>
<evidence type="ECO:0000313" key="3">
    <source>
        <dbReference type="EMBL" id="MCI80297.1"/>
    </source>
</evidence>
<dbReference type="SUPFAM" id="SSF53067">
    <property type="entry name" value="Actin-like ATPase domain"/>
    <property type="match status" value="1"/>
</dbReference>
<dbReference type="Pfam" id="PF00012">
    <property type="entry name" value="HSP70"/>
    <property type="match status" value="1"/>
</dbReference>
<keyword evidence="4" id="KW-1185">Reference proteome</keyword>
<keyword evidence="1" id="KW-0547">Nucleotide-binding</keyword>
<dbReference type="AlphaFoldDB" id="A0A392UWS6"/>
<evidence type="ECO:0000313" key="4">
    <source>
        <dbReference type="Proteomes" id="UP000265520"/>
    </source>
</evidence>
<feature type="non-terminal residue" evidence="3">
    <location>
        <position position="50"/>
    </location>
</feature>
<dbReference type="GO" id="GO:0140662">
    <property type="term" value="F:ATP-dependent protein folding chaperone"/>
    <property type="evidence" value="ECO:0007669"/>
    <property type="project" value="InterPro"/>
</dbReference>
<dbReference type="Proteomes" id="UP000265520">
    <property type="component" value="Unassembled WGS sequence"/>
</dbReference>
<organism evidence="3 4">
    <name type="scientific">Trifolium medium</name>
    <dbReference type="NCBI Taxonomy" id="97028"/>
    <lineage>
        <taxon>Eukaryota</taxon>
        <taxon>Viridiplantae</taxon>
        <taxon>Streptophyta</taxon>
        <taxon>Embryophyta</taxon>
        <taxon>Tracheophyta</taxon>
        <taxon>Spermatophyta</taxon>
        <taxon>Magnoliopsida</taxon>
        <taxon>eudicotyledons</taxon>
        <taxon>Gunneridae</taxon>
        <taxon>Pentapetalae</taxon>
        <taxon>rosids</taxon>
        <taxon>fabids</taxon>
        <taxon>Fabales</taxon>
        <taxon>Fabaceae</taxon>
        <taxon>Papilionoideae</taxon>
        <taxon>50 kb inversion clade</taxon>
        <taxon>NPAAA clade</taxon>
        <taxon>Hologalegina</taxon>
        <taxon>IRL clade</taxon>
        <taxon>Trifolieae</taxon>
        <taxon>Trifolium</taxon>
    </lineage>
</organism>
<dbReference type="Gene3D" id="3.30.420.40">
    <property type="match status" value="2"/>
</dbReference>
<proteinExistence type="predicted"/>
<comment type="caution">
    <text evidence="3">The sequence shown here is derived from an EMBL/GenBank/DDBJ whole genome shotgun (WGS) entry which is preliminary data.</text>
</comment>
<evidence type="ECO:0000256" key="1">
    <source>
        <dbReference type="ARBA" id="ARBA00022741"/>
    </source>
</evidence>
<dbReference type="GO" id="GO:0005524">
    <property type="term" value="F:ATP binding"/>
    <property type="evidence" value="ECO:0007669"/>
    <property type="project" value="UniProtKB-KW"/>
</dbReference>
<sequence>MVQELLQDFFKRKELCKSINPYKAVAFGAGAQAALLTEGIKNVPNLVLID</sequence>
<accession>A0A392UWS6</accession>
<evidence type="ECO:0000256" key="2">
    <source>
        <dbReference type="ARBA" id="ARBA00022840"/>
    </source>
</evidence>
<name>A0A392UWS6_9FABA</name>
<dbReference type="InterPro" id="IPR043129">
    <property type="entry name" value="ATPase_NBD"/>
</dbReference>
<keyword evidence="2" id="KW-0067">ATP-binding</keyword>
<protein>
    <submittedName>
        <fullName evidence="3">Heat-shock protein</fullName>
    </submittedName>
</protein>
<reference evidence="3 4" key="1">
    <citation type="journal article" date="2018" name="Front. Plant Sci.">
        <title>Red Clover (Trifolium pratense) and Zigzag Clover (T. medium) - A Picture of Genomic Similarities and Differences.</title>
        <authorList>
            <person name="Dluhosova J."/>
            <person name="Istvanek J."/>
            <person name="Nedelnik J."/>
            <person name="Repkova J."/>
        </authorList>
    </citation>
    <scope>NUCLEOTIDE SEQUENCE [LARGE SCALE GENOMIC DNA]</scope>
    <source>
        <strain evidence="4">cv. 10/8</strain>
        <tissue evidence="3">Leaf</tissue>
    </source>
</reference>
<dbReference type="EMBL" id="LXQA010992411">
    <property type="protein sequence ID" value="MCI80297.1"/>
    <property type="molecule type" value="Genomic_DNA"/>
</dbReference>